<comment type="subcellular location">
    <subcellularLocation>
        <location evidence="8">Cytoplasm</location>
    </subcellularLocation>
</comment>
<evidence type="ECO:0000256" key="4">
    <source>
        <dbReference type="ARBA" id="ARBA00022695"/>
    </source>
</evidence>
<evidence type="ECO:0000256" key="1">
    <source>
        <dbReference type="ARBA" id="ARBA00022478"/>
    </source>
</evidence>
<evidence type="ECO:0000256" key="8">
    <source>
        <dbReference type="HAMAP-Rule" id="MF_00411"/>
    </source>
</evidence>
<comment type="catalytic activity">
    <reaction evidence="7 8">
        <text>RNA(n) + a ribonucleoside 5'-triphosphate = RNA(n+1) + diphosphate</text>
        <dbReference type="Rhea" id="RHEA:21248"/>
        <dbReference type="Rhea" id="RHEA-COMP:14527"/>
        <dbReference type="Rhea" id="RHEA-COMP:17342"/>
        <dbReference type="ChEBI" id="CHEBI:33019"/>
        <dbReference type="ChEBI" id="CHEBI:61557"/>
        <dbReference type="ChEBI" id="CHEBI:140395"/>
        <dbReference type="EC" id="2.7.7.6"/>
    </reaction>
</comment>
<dbReference type="GO" id="GO:0003899">
    <property type="term" value="F:DNA-directed RNA polymerase activity"/>
    <property type="evidence" value="ECO:0007669"/>
    <property type="project" value="UniProtKB-UniRule"/>
</dbReference>
<dbReference type="InterPro" id="IPR012757">
    <property type="entry name" value="RPO1C"/>
</dbReference>
<evidence type="ECO:0000313" key="11">
    <source>
        <dbReference type="Proteomes" id="UP000183138"/>
    </source>
</evidence>
<keyword evidence="5 8" id="KW-0238">DNA-binding</keyword>
<organism evidence="10 11">
    <name type="scientific">Marine Group III euryarchaeote CG-Epi3</name>
    <dbReference type="NCBI Taxonomy" id="1888997"/>
    <lineage>
        <taxon>Archaea</taxon>
        <taxon>Methanobacteriati</taxon>
        <taxon>Thermoplasmatota</taxon>
        <taxon>Thermoplasmata</taxon>
        <taxon>Candidatus Thermoprofundales</taxon>
    </lineage>
</organism>
<accession>A0A1J5UG45</accession>
<dbReference type="Pfam" id="PF04998">
    <property type="entry name" value="RNA_pol_Rpb1_5"/>
    <property type="match status" value="1"/>
</dbReference>
<evidence type="ECO:0000256" key="7">
    <source>
        <dbReference type="ARBA" id="ARBA00048552"/>
    </source>
</evidence>
<dbReference type="InterPro" id="IPR045867">
    <property type="entry name" value="DNA-dir_RpoC_beta_prime"/>
</dbReference>
<dbReference type="SUPFAM" id="SSF64484">
    <property type="entry name" value="beta and beta-prime subunits of DNA dependent RNA-polymerase"/>
    <property type="match status" value="1"/>
</dbReference>
<keyword evidence="6 8" id="KW-0804">Transcription</keyword>
<dbReference type="PANTHER" id="PTHR19376">
    <property type="entry name" value="DNA-DIRECTED RNA POLYMERASE"/>
    <property type="match status" value="1"/>
</dbReference>
<dbReference type="InterPro" id="IPR007081">
    <property type="entry name" value="RNA_pol_Rpb1_5"/>
</dbReference>
<dbReference type="GO" id="GO:0003677">
    <property type="term" value="F:DNA binding"/>
    <property type="evidence" value="ECO:0007669"/>
    <property type="project" value="UniProtKB-UniRule"/>
</dbReference>
<keyword evidence="2 8" id="KW-0963">Cytoplasm</keyword>
<comment type="function">
    <text evidence="8">DNA-dependent RNA polymerase (RNAP) catalyzes the transcription of DNA into RNA using the four ribonucleoside triphosphates as substrates. Forms part of the jaw domain.</text>
</comment>
<dbReference type="GO" id="GO:0000428">
    <property type="term" value="C:DNA-directed RNA polymerase complex"/>
    <property type="evidence" value="ECO:0007669"/>
    <property type="project" value="UniProtKB-KW"/>
</dbReference>
<keyword evidence="4 8" id="KW-0548">Nucleotidyltransferase</keyword>
<proteinExistence type="inferred from homology"/>
<reference evidence="10 11" key="1">
    <citation type="submission" date="2016-08" db="EMBL/GenBank/DDBJ databases">
        <title>New Insights into Marine Group III Euryarchaeota, from dark to light.</title>
        <authorList>
            <person name="Haro-Moreno J.M."/>
            <person name="Rodriguez-Valera F."/>
            <person name="Lopez-Garcia P."/>
            <person name="Moreira D."/>
            <person name="Martin-Cuadrado A.B."/>
        </authorList>
    </citation>
    <scope>NUCLEOTIDE SEQUENCE [LARGE SCALE GENOMIC DNA]</scope>
    <source>
        <strain evidence="10">CG-Epi3</strain>
    </source>
</reference>
<comment type="subunit">
    <text evidence="8">Part of the RNA polymerase complex.</text>
</comment>
<sequence length="383" mass="41389">MKDILSKKEGYLPQGVVREIAEKSIKHSLKPKQIETVIDGGIEQYIQNKVDATEAVGVIAAQSIGEPGTQMTMRTFHYAGVAEMNVTLGLPRLIEIVDARRIPKTPIMEVFLEPNVSASQKKALEIANLIEAQSVSQLAKISTDITNLRVLIEPDMKILKTRGLPIEELAARIKKKGRLKSKLTVEKGIIILEEDNVSFKKLYLLEDKVSHLMVDGIGNIQRAIVRKEGGEFIIFTEGSDLQAILEVAGVDPTRTNTNSIHEVAEVLGIEAARIAIANELHKTLSEQGLAVDTRHNMLVSDVMTNTGAIQAIGRHGISGAKVSVLARAAFEITSTHLLQAGLSGESDVLTGVAENIIVGQPVHLGTGAVSAIYKPKSKKGGKK</sequence>
<comment type="similarity">
    <text evidence="8">Belongs to the RNA polymerase beta' chain family.</text>
</comment>
<dbReference type="CDD" id="cd06528">
    <property type="entry name" value="RNAP_A"/>
    <property type="match status" value="1"/>
</dbReference>
<evidence type="ECO:0000313" key="10">
    <source>
        <dbReference type="EMBL" id="OIR23278.1"/>
    </source>
</evidence>
<dbReference type="GO" id="GO:0005737">
    <property type="term" value="C:cytoplasm"/>
    <property type="evidence" value="ECO:0007669"/>
    <property type="project" value="UniProtKB-SubCell"/>
</dbReference>
<protein>
    <recommendedName>
        <fullName evidence="8">DNA-directed RNA polymerase subunit Rpo1C</fullName>
        <ecNumber evidence="8">2.7.7.6</ecNumber>
    </recommendedName>
    <alternativeName>
        <fullName evidence="8">DNA-directed RNA polymerase subunit A''</fullName>
    </alternativeName>
</protein>
<dbReference type="AlphaFoldDB" id="A0A1J5UG45"/>
<evidence type="ECO:0000256" key="6">
    <source>
        <dbReference type="ARBA" id="ARBA00023163"/>
    </source>
</evidence>
<comment type="caution">
    <text evidence="10">The sequence shown here is derived from an EMBL/GenBank/DDBJ whole genome shotgun (WGS) entry which is preliminary data.</text>
</comment>
<evidence type="ECO:0000256" key="2">
    <source>
        <dbReference type="ARBA" id="ARBA00022490"/>
    </source>
</evidence>
<evidence type="ECO:0000256" key="3">
    <source>
        <dbReference type="ARBA" id="ARBA00022679"/>
    </source>
</evidence>
<dbReference type="EC" id="2.7.7.6" evidence="8"/>
<dbReference type="HAMAP" id="MF_00411">
    <property type="entry name" value="RNApol_arch_Rpo1C"/>
    <property type="match status" value="1"/>
</dbReference>
<evidence type="ECO:0000259" key="9">
    <source>
        <dbReference type="Pfam" id="PF04998"/>
    </source>
</evidence>
<gene>
    <name evidence="8" type="primary">rpo1C</name>
    <name evidence="8" type="synonym">rpoA2</name>
    <name evidence="10" type="ORF">BEU00_03410</name>
</gene>
<dbReference type="Gene3D" id="1.10.150.390">
    <property type="match status" value="1"/>
</dbReference>
<dbReference type="GO" id="GO:0006351">
    <property type="term" value="P:DNA-templated transcription"/>
    <property type="evidence" value="ECO:0007669"/>
    <property type="project" value="UniProtKB-UniRule"/>
</dbReference>
<name>A0A1J5UG45_9ARCH</name>
<keyword evidence="1 8" id="KW-0240">DNA-directed RNA polymerase</keyword>
<evidence type="ECO:0000256" key="5">
    <source>
        <dbReference type="ARBA" id="ARBA00023125"/>
    </source>
</evidence>
<dbReference type="EMBL" id="MIYY01000018">
    <property type="protein sequence ID" value="OIR23278.1"/>
    <property type="molecule type" value="Genomic_DNA"/>
</dbReference>
<keyword evidence="3 8" id="KW-0808">Transferase</keyword>
<dbReference type="Proteomes" id="UP000183138">
    <property type="component" value="Unassembled WGS sequence"/>
</dbReference>
<feature type="domain" description="RNA polymerase Rpb1" evidence="9">
    <location>
        <begin position="42"/>
        <end position="323"/>
    </location>
</feature>
<dbReference type="PANTHER" id="PTHR19376:SF32">
    <property type="entry name" value="DNA-DIRECTED RNA POLYMERASE III SUBUNIT RPC1"/>
    <property type="match status" value="1"/>
</dbReference>
<dbReference type="NCBIfam" id="TIGR02389">
    <property type="entry name" value="RNA_pol_rpoA2"/>
    <property type="match status" value="1"/>
</dbReference>